<proteinExistence type="predicted"/>
<organism evidence="2 3">
    <name type="scientific">Effrenium voratum</name>
    <dbReference type="NCBI Taxonomy" id="2562239"/>
    <lineage>
        <taxon>Eukaryota</taxon>
        <taxon>Sar</taxon>
        <taxon>Alveolata</taxon>
        <taxon>Dinophyceae</taxon>
        <taxon>Suessiales</taxon>
        <taxon>Symbiodiniaceae</taxon>
        <taxon>Effrenium</taxon>
    </lineage>
</organism>
<dbReference type="AlphaFoldDB" id="A0AA36IY67"/>
<reference evidence="2" key="1">
    <citation type="submission" date="2023-08" db="EMBL/GenBank/DDBJ databases">
        <authorList>
            <person name="Chen Y."/>
            <person name="Shah S."/>
            <person name="Dougan E. K."/>
            <person name="Thang M."/>
            <person name="Chan C."/>
        </authorList>
    </citation>
    <scope>NUCLEOTIDE SEQUENCE</scope>
</reference>
<gene>
    <name evidence="2" type="ORF">EVOR1521_LOCUS20427</name>
</gene>
<evidence type="ECO:0000313" key="3">
    <source>
        <dbReference type="Proteomes" id="UP001178507"/>
    </source>
</evidence>
<evidence type="ECO:0000256" key="1">
    <source>
        <dbReference type="SAM" id="MobiDB-lite"/>
    </source>
</evidence>
<protein>
    <submittedName>
        <fullName evidence="2">Uncharacterized protein</fullName>
    </submittedName>
</protein>
<name>A0AA36IY67_9DINO</name>
<comment type="caution">
    <text evidence="2">The sequence shown here is derived from an EMBL/GenBank/DDBJ whole genome shotgun (WGS) entry which is preliminary data.</text>
</comment>
<dbReference type="EMBL" id="CAUJNA010003220">
    <property type="protein sequence ID" value="CAJ1396152.1"/>
    <property type="molecule type" value="Genomic_DNA"/>
</dbReference>
<feature type="compositionally biased region" description="Basic residues" evidence="1">
    <location>
        <begin position="163"/>
        <end position="173"/>
    </location>
</feature>
<accession>A0AA36IY67</accession>
<feature type="region of interest" description="Disordered" evidence="1">
    <location>
        <begin position="144"/>
        <end position="173"/>
    </location>
</feature>
<dbReference type="Proteomes" id="UP001178507">
    <property type="component" value="Unassembled WGS sequence"/>
</dbReference>
<sequence length="173" mass="19195">MPCAPFPAWPIQRKKDPPRMVHLKPLPPLCDRELLGWLAQLGVKGLTRISEEEVALEAGSHVSAYSGKAVITREYSFLPVEIPVADPSTIDGLLGLQGMPLGSFRLQVALDGRWPEIKAPEPEVCEIDVEERAKILMEKFLSEAAKEKDAAPEPPAEPVRPRAPYRPKFRNAQ</sequence>
<keyword evidence="3" id="KW-1185">Reference proteome</keyword>
<evidence type="ECO:0000313" key="2">
    <source>
        <dbReference type="EMBL" id="CAJ1396152.1"/>
    </source>
</evidence>